<dbReference type="EMBL" id="JACGCI010000222">
    <property type="protein sequence ID" value="KAF6741679.1"/>
    <property type="molecule type" value="Genomic_DNA"/>
</dbReference>
<keyword evidence="4" id="KW-1185">Reference proteome</keyword>
<feature type="domain" description="CxC2-like cysteine cluster KDZ transposase-associated" evidence="2">
    <location>
        <begin position="133"/>
        <end position="240"/>
    </location>
</feature>
<evidence type="ECO:0000259" key="2">
    <source>
        <dbReference type="Pfam" id="PF18803"/>
    </source>
</evidence>
<reference evidence="3 4" key="1">
    <citation type="submission" date="2020-07" db="EMBL/GenBank/DDBJ databases">
        <title>Comparative genomics of pyrophilous fungi reveals a link between fire events and developmental genes.</title>
        <authorList>
            <consortium name="DOE Joint Genome Institute"/>
            <person name="Steindorff A.S."/>
            <person name="Carver A."/>
            <person name="Calhoun S."/>
            <person name="Stillman K."/>
            <person name="Liu H."/>
            <person name="Lipzen A."/>
            <person name="Pangilinan J."/>
            <person name="Labutti K."/>
            <person name="Bruns T.D."/>
            <person name="Grigoriev I.V."/>
        </authorList>
    </citation>
    <scope>NUCLEOTIDE SEQUENCE [LARGE SCALE GENOMIC DNA]</scope>
    <source>
        <strain evidence="3 4">CBS 144469</strain>
    </source>
</reference>
<accession>A0A8H6LTI8</accession>
<dbReference type="Pfam" id="PF18758">
    <property type="entry name" value="KDZ"/>
    <property type="match status" value="1"/>
</dbReference>
<evidence type="ECO:0000313" key="3">
    <source>
        <dbReference type="EMBL" id="KAF6741679.1"/>
    </source>
</evidence>
<feature type="region of interest" description="Disordered" evidence="1">
    <location>
        <begin position="896"/>
        <end position="918"/>
    </location>
</feature>
<feature type="compositionally biased region" description="Acidic residues" evidence="1">
    <location>
        <begin position="1044"/>
        <end position="1083"/>
    </location>
</feature>
<dbReference type="PANTHER" id="PTHR33096:SF1">
    <property type="entry name" value="CXC1-LIKE CYSTEINE CLUSTER ASSOCIATED WITH KDZ TRANSPOSASES DOMAIN-CONTAINING PROTEIN"/>
    <property type="match status" value="1"/>
</dbReference>
<dbReference type="InterPro" id="IPR040521">
    <property type="entry name" value="KDZ"/>
</dbReference>
<feature type="compositionally biased region" description="Basic residues" evidence="1">
    <location>
        <begin position="38"/>
        <end position="48"/>
    </location>
</feature>
<feature type="region of interest" description="Disordered" evidence="1">
    <location>
        <begin position="1"/>
        <end position="48"/>
    </location>
</feature>
<dbReference type="PANTHER" id="PTHR33096">
    <property type="entry name" value="CXC2 DOMAIN-CONTAINING PROTEIN"/>
    <property type="match status" value="1"/>
</dbReference>
<dbReference type="Pfam" id="PF18803">
    <property type="entry name" value="CxC2"/>
    <property type="match status" value="1"/>
</dbReference>
<dbReference type="OrthoDB" id="3261436at2759"/>
<organism evidence="3 4">
    <name type="scientific">Ephemerocybe angulata</name>
    <dbReference type="NCBI Taxonomy" id="980116"/>
    <lineage>
        <taxon>Eukaryota</taxon>
        <taxon>Fungi</taxon>
        <taxon>Dikarya</taxon>
        <taxon>Basidiomycota</taxon>
        <taxon>Agaricomycotina</taxon>
        <taxon>Agaricomycetes</taxon>
        <taxon>Agaricomycetidae</taxon>
        <taxon>Agaricales</taxon>
        <taxon>Agaricineae</taxon>
        <taxon>Psathyrellaceae</taxon>
        <taxon>Ephemerocybe</taxon>
    </lineage>
</organism>
<dbReference type="InterPro" id="IPR041457">
    <property type="entry name" value="CxC2_KDZ-assoc"/>
</dbReference>
<evidence type="ECO:0000313" key="4">
    <source>
        <dbReference type="Proteomes" id="UP000521943"/>
    </source>
</evidence>
<evidence type="ECO:0000256" key="1">
    <source>
        <dbReference type="SAM" id="MobiDB-lite"/>
    </source>
</evidence>
<protein>
    <recommendedName>
        <fullName evidence="2">CxC2-like cysteine cluster KDZ transposase-associated domain-containing protein</fullName>
    </recommendedName>
</protein>
<dbReference type="Proteomes" id="UP000521943">
    <property type="component" value="Unassembled WGS sequence"/>
</dbReference>
<sequence>MSYPALKPIALPNPTSYVDNSTFSPPDSGDSTPSSGRIPKRKRKQKRAFPMKKWLLHRETFLSELMRLEGRGDRSALTICPSCREEGSSPLYRCTNCTSTDLICRSCIVSAHKYNGLHGIEMWNGTHFDRRTLRDLGFRFQLGHAPGQACRCPQPSPGRVFTVIDTTGVHSVSLDFCNCETAASHYVQILRQGWYPATVKNPSTAATLNVLKLFHLLTYQGKISPYEFYTALTRLTSNTGLMEPKSRYREFLRMSRQFRHLKMVKRVGKGNADGPLVLEAGSCAVTCPACPQPGVNLPDGWEKVSLQKRFLYQLFLAIDANFRLKRKLVSNDDADPSLNDGCAYFVKRILFMAFLSGYDKKVDQNASTCSNHSAVNNDRSTRGLAASGVGAVDCARHEMKRPMSVGDLQKGERYVNMDYLFFSSIRNTLLLLALVVSYDIACQWSINLFTRLGMYPAWMKASKLPEKKTTFLVPKFHLPAHIQSCWSRYSYNYASGVGTTDGEAIERLWAGLNHYASSTKEMGPGSRQDILDDAFGDWNWRKITSFAHTLLRKVRNAVPESVKHAALHREFTEACPAETITEWEERIQIYERSPSSEPNPYESGKVLLFDTVRKTIAQEETDELAGGSGVSVDEEVSASQLITMGIEIEEQQRRLSNSQRNQPKHASENERANLKLQINSLRRKVDGWVDIQHRYVPSLRILRQRLEDHETGGKLDCPTKSSLHLPSSLLTLKTRHPDIILPTAQSCDIRLYVLEWRLRCAQAQDALVSLRDAIRLRAHLYQDKKRHQRGQAANTRSNGLIERATERIRATAERYQSAQSAIWLLGTHLKRTSFQTQYPILLPTDIRNISEDEDEADEPALAPWKNKAKKGTTVESTRSETRRTVSWIWRHSGVVGDGVSGGGEGEETGSAGGIGSTAPAQLQQDLNEAVRIEWFKSRARSQRWAEEVELLEEEMRRVLATFEHRAAGWDEKAESSHSSDPALTEGRVAYAKGQAAQFRAMGQRCKELWALVPQYVASGGRTPLSEKERLAWEKREREGIAEVEGNDEEDPEHSDESDDDSDDDGDGDAGDSDDDDDDIDGLT</sequence>
<feature type="region of interest" description="Disordered" evidence="1">
    <location>
        <begin position="652"/>
        <end position="673"/>
    </location>
</feature>
<proteinExistence type="predicted"/>
<comment type="caution">
    <text evidence="3">The sequence shown here is derived from an EMBL/GenBank/DDBJ whole genome shotgun (WGS) entry which is preliminary data.</text>
</comment>
<feature type="compositionally biased region" description="Low complexity" evidence="1">
    <location>
        <begin position="21"/>
        <end position="36"/>
    </location>
</feature>
<gene>
    <name evidence="3" type="ORF">DFP72DRAFT_1112147</name>
</gene>
<feature type="compositionally biased region" description="Basic and acidic residues" evidence="1">
    <location>
        <begin position="1027"/>
        <end position="1040"/>
    </location>
</feature>
<name>A0A8H6LTI8_9AGAR</name>
<dbReference type="AlphaFoldDB" id="A0A8H6LTI8"/>
<feature type="region of interest" description="Disordered" evidence="1">
    <location>
        <begin position="1027"/>
        <end position="1083"/>
    </location>
</feature>